<keyword evidence="2 6" id="KW-0812">Transmembrane</keyword>
<dbReference type="Pfam" id="PF00916">
    <property type="entry name" value="Sulfate_transp"/>
    <property type="match status" value="1"/>
</dbReference>
<comment type="subcellular location">
    <subcellularLocation>
        <location evidence="1">Membrane</location>
        <topology evidence="1">Multi-pass membrane protein</topology>
    </subcellularLocation>
</comment>
<dbReference type="InterPro" id="IPR036513">
    <property type="entry name" value="STAS_dom_sf"/>
</dbReference>
<feature type="compositionally biased region" description="Low complexity" evidence="5">
    <location>
        <begin position="42"/>
        <end position="54"/>
    </location>
</feature>
<dbReference type="SUPFAM" id="SSF52091">
    <property type="entry name" value="SpoIIaa-like"/>
    <property type="match status" value="1"/>
</dbReference>
<dbReference type="EMBL" id="JAQMWT010000076">
    <property type="protein sequence ID" value="KAJ8611388.1"/>
    <property type="molecule type" value="Genomic_DNA"/>
</dbReference>
<feature type="domain" description="STAS" evidence="7">
    <location>
        <begin position="552"/>
        <end position="668"/>
    </location>
</feature>
<evidence type="ECO:0000313" key="8">
    <source>
        <dbReference type="EMBL" id="KAJ8611388.1"/>
    </source>
</evidence>
<dbReference type="PROSITE" id="PS50801">
    <property type="entry name" value="STAS"/>
    <property type="match status" value="1"/>
</dbReference>
<feature type="region of interest" description="Disordered" evidence="5">
    <location>
        <begin position="1"/>
        <end position="54"/>
    </location>
</feature>
<dbReference type="InterPro" id="IPR002645">
    <property type="entry name" value="STAS_dom"/>
</dbReference>
<dbReference type="Proteomes" id="UP001230188">
    <property type="component" value="Unassembled WGS sequence"/>
</dbReference>
<name>A0AAD7ULD8_9STRA</name>
<dbReference type="InterPro" id="IPR001902">
    <property type="entry name" value="SLC26A/SulP_fam"/>
</dbReference>
<keyword evidence="3 6" id="KW-1133">Transmembrane helix</keyword>
<feature type="transmembrane region" description="Helical" evidence="6">
    <location>
        <begin position="435"/>
        <end position="453"/>
    </location>
</feature>
<accession>A0AAD7ULD8</accession>
<dbReference type="Pfam" id="PF01740">
    <property type="entry name" value="STAS"/>
    <property type="match status" value="1"/>
</dbReference>
<dbReference type="Gene3D" id="3.30.750.24">
    <property type="entry name" value="STAS domain"/>
    <property type="match status" value="1"/>
</dbReference>
<evidence type="ECO:0000256" key="1">
    <source>
        <dbReference type="ARBA" id="ARBA00004141"/>
    </source>
</evidence>
<evidence type="ECO:0000256" key="6">
    <source>
        <dbReference type="SAM" id="Phobius"/>
    </source>
</evidence>
<keyword evidence="4 6" id="KW-0472">Membrane</keyword>
<evidence type="ECO:0000256" key="2">
    <source>
        <dbReference type="ARBA" id="ARBA00022692"/>
    </source>
</evidence>
<comment type="caution">
    <text evidence="8">The sequence shown here is derived from an EMBL/GenBank/DDBJ whole genome shotgun (WGS) entry which is preliminary data.</text>
</comment>
<proteinExistence type="predicted"/>
<dbReference type="GO" id="GO:0016020">
    <property type="term" value="C:membrane"/>
    <property type="evidence" value="ECO:0007669"/>
    <property type="project" value="UniProtKB-SubCell"/>
</dbReference>
<feature type="transmembrane region" description="Helical" evidence="6">
    <location>
        <begin position="350"/>
        <end position="375"/>
    </location>
</feature>
<evidence type="ECO:0000256" key="5">
    <source>
        <dbReference type="SAM" id="MobiDB-lite"/>
    </source>
</evidence>
<sequence>MGEAPEARTESPFLTEELLGDENFSSNGSESDGERIPLRWRPSASSSSSPSQEEASPSLAAWRVKALALVQNIPEECFCGLEVKEHWKLDILAGLTVGIVLVPQGMAYALLANLNPVYGLYCGVMPLVTYACLGDSRFLAIGPFALVSLLSADAASAACDAAGDACVAAPDSACFVSATLTLSLTVGVAQLILAASGVAEVVASLLADSVMDGFTTAAACTIATSQLSHLVGFSEDQKSRSMERAATLVPGLKVSAVLQQWLAVLLSTDAIDWSAVSVGAVSFAALLALKKLKQRKLLHPYTPEQLLVILLATAVSALGNRFAPCVGHLPSGFPRFDPTPWRDLYATGNAPLATTLAIAKGSLTLAVIVYVLSLAIVRSLAAKAGAKDSARPRRELAALGASNCVGAFFGSYVAAGSLSRSALATDAGAATPRHNLVAALVVAGTLVALTPLFEPTPKAVLSSVVFVSLLSLFDFGETARLWHRGHREDAALWITTFLATLALGVEPGLAIGVLLSIARLVRDAARPPVAQLGRIEGHPTVYRDLKRRKRAPQLPAAEIPGVAVVRYGAAVTFASRAHFARALKLYLDQDRHVHAVVLDCSSVTSIDSSGEKTLREIIHDFKDARITLLFACARSTLRDVLANAHVLQTELIPASTIFVSLHDAVSFAEFHLVPYEEDRLAAASRDSSSTPPLANVTELVPLATSTVHTDDDPESPALFHVHE</sequence>
<dbReference type="GO" id="GO:0055085">
    <property type="term" value="P:transmembrane transport"/>
    <property type="evidence" value="ECO:0007669"/>
    <property type="project" value="InterPro"/>
</dbReference>
<dbReference type="InterPro" id="IPR011547">
    <property type="entry name" value="SLC26A/SulP_dom"/>
</dbReference>
<reference evidence="8" key="1">
    <citation type="submission" date="2023-01" db="EMBL/GenBank/DDBJ databases">
        <title>Metagenome sequencing of chrysophaentin producing Chrysophaeum taylorii.</title>
        <authorList>
            <person name="Davison J."/>
            <person name="Bewley C."/>
        </authorList>
    </citation>
    <scope>NUCLEOTIDE SEQUENCE</scope>
    <source>
        <strain evidence="8">NIES-1699</strain>
    </source>
</reference>
<evidence type="ECO:0000259" key="7">
    <source>
        <dbReference type="PROSITE" id="PS50801"/>
    </source>
</evidence>
<evidence type="ECO:0000256" key="4">
    <source>
        <dbReference type="ARBA" id="ARBA00023136"/>
    </source>
</evidence>
<evidence type="ECO:0000256" key="3">
    <source>
        <dbReference type="ARBA" id="ARBA00022989"/>
    </source>
</evidence>
<organism evidence="8 9">
    <name type="scientific">Chrysophaeum taylorii</name>
    <dbReference type="NCBI Taxonomy" id="2483200"/>
    <lineage>
        <taxon>Eukaryota</taxon>
        <taxon>Sar</taxon>
        <taxon>Stramenopiles</taxon>
        <taxon>Ochrophyta</taxon>
        <taxon>Pelagophyceae</taxon>
        <taxon>Pelagomonadales</taxon>
        <taxon>Pelagomonadaceae</taxon>
        <taxon>Chrysophaeum</taxon>
    </lineage>
</organism>
<feature type="transmembrane region" description="Helical" evidence="6">
    <location>
        <begin position="460"/>
        <end position="479"/>
    </location>
</feature>
<keyword evidence="9" id="KW-1185">Reference proteome</keyword>
<dbReference type="PANTHER" id="PTHR11814">
    <property type="entry name" value="SULFATE TRANSPORTER"/>
    <property type="match status" value="1"/>
</dbReference>
<dbReference type="AlphaFoldDB" id="A0AAD7ULD8"/>
<feature type="transmembrane region" description="Helical" evidence="6">
    <location>
        <begin position="396"/>
        <end position="415"/>
    </location>
</feature>
<protein>
    <recommendedName>
        <fullName evidence="7">STAS domain-containing protein</fullName>
    </recommendedName>
</protein>
<gene>
    <name evidence="8" type="ORF">CTAYLR_006505</name>
</gene>
<feature type="transmembrane region" description="Helical" evidence="6">
    <location>
        <begin position="491"/>
        <end position="517"/>
    </location>
</feature>
<dbReference type="CDD" id="cd07042">
    <property type="entry name" value="STAS_SulP_like_sulfate_transporter"/>
    <property type="match status" value="1"/>
</dbReference>
<evidence type="ECO:0000313" key="9">
    <source>
        <dbReference type="Proteomes" id="UP001230188"/>
    </source>
</evidence>